<dbReference type="Pfam" id="PF00856">
    <property type="entry name" value="SET"/>
    <property type="match status" value="1"/>
</dbReference>
<dbReference type="InterPro" id="IPR036464">
    <property type="entry name" value="Rubisco_LSMT_subst-bd_sf"/>
</dbReference>
<dbReference type="SUPFAM" id="SSF82199">
    <property type="entry name" value="SET domain"/>
    <property type="match status" value="1"/>
</dbReference>
<dbReference type="Gene3D" id="3.90.1420.10">
    <property type="entry name" value="Rubisco LSMT, substrate-binding domain"/>
    <property type="match status" value="1"/>
</dbReference>
<dbReference type="PANTHER" id="PTHR13271:SF34">
    <property type="entry name" value="N-LYSINE METHYLTRANSFERASE SETD6"/>
    <property type="match status" value="1"/>
</dbReference>
<sequence length="387" mass="43193">MESWVKESGAVGLDDLEVADFQVTGRGVRSLQYSKEGERLLTIPSGILWTVEHAYADPLLGPALRSVQPPLTVDDTLATYILFVRSRKSGYNGLRSHVTAFPTSYSSSIYFTENELEVCAGTSLYTITDQLKRQIEEDYAGLVARIFGQYQDLFPFDKFTIEDYKWALSTVWSRGMDFVLPDETSIRLLAPFADMLNHSSEVKQCHVYDASSGNLSVLAGKDYKAGDQVFINYGPLPNNRLLRLYGFVLSSNPNDSYDLVLSTHPVAPFWEQKQKLWISAGLKSTCTISLTLTDPLPKNVLRYLRIQRLDESDLSVMEVNATDGIINESNEVEVLQFLVDSFCGLLENFGTQLEMLEEQLAASVHPPGGREGTHGPRRMSAWANSGC</sequence>
<dbReference type="CDD" id="cd10527">
    <property type="entry name" value="SET_LSMT"/>
    <property type="match status" value="1"/>
</dbReference>
<dbReference type="EMBL" id="JAFEKC020000021">
    <property type="protein sequence ID" value="KAK0508320.1"/>
    <property type="molecule type" value="Genomic_DNA"/>
</dbReference>
<dbReference type="Gene3D" id="3.90.1410.10">
    <property type="entry name" value="set domain protein methyltransferase, domain 1"/>
    <property type="match status" value="1"/>
</dbReference>
<proteinExistence type="predicted"/>
<keyword evidence="3" id="KW-0949">S-adenosyl-L-methionine</keyword>
<dbReference type="GO" id="GO:0005634">
    <property type="term" value="C:nucleus"/>
    <property type="evidence" value="ECO:0007669"/>
    <property type="project" value="TreeGrafter"/>
</dbReference>
<dbReference type="PROSITE" id="PS50280">
    <property type="entry name" value="SET"/>
    <property type="match status" value="1"/>
</dbReference>
<evidence type="ECO:0000256" key="2">
    <source>
        <dbReference type="ARBA" id="ARBA00022679"/>
    </source>
</evidence>
<name>A0AA39V6L3_9LECA</name>
<comment type="caution">
    <text evidence="6">The sequence shown here is derived from an EMBL/GenBank/DDBJ whole genome shotgun (WGS) entry which is preliminary data.</text>
</comment>
<keyword evidence="1" id="KW-0489">Methyltransferase</keyword>
<dbReference type="Proteomes" id="UP001166286">
    <property type="component" value="Unassembled WGS sequence"/>
</dbReference>
<dbReference type="InterPro" id="IPR001214">
    <property type="entry name" value="SET_dom"/>
</dbReference>
<dbReference type="PANTHER" id="PTHR13271">
    <property type="entry name" value="UNCHARACTERIZED PUTATIVE METHYLTRANSFERASE"/>
    <property type="match status" value="1"/>
</dbReference>
<accession>A0AA39V6L3</accession>
<dbReference type="InterPro" id="IPR015353">
    <property type="entry name" value="Rubisco_LSMT_subst-bd"/>
</dbReference>
<dbReference type="InterPro" id="IPR050600">
    <property type="entry name" value="SETD3_SETD6_MTase"/>
</dbReference>
<keyword evidence="2" id="KW-0808">Transferase</keyword>
<dbReference type="GO" id="GO:0032259">
    <property type="term" value="P:methylation"/>
    <property type="evidence" value="ECO:0007669"/>
    <property type="project" value="UniProtKB-KW"/>
</dbReference>
<feature type="domain" description="SET" evidence="5">
    <location>
        <begin position="14"/>
        <end position="234"/>
    </location>
</feature>
<gene>
    <name evidence="6" type="ORF">JMJ35_009404</name>
</gene>
<keyword evidence="7" id="KW-1185">Reference proteome</keyword>
<evidence type="ECO:0000259" key="5">
    <source>
        <dbReference type="PROSITE" id="PS50280"/>
    </source>
</evidence>
<evidence type="ECO:0000313" key="6">
    <source>
        <dbReference type="EMBL" id="KAK0508320.1"/>
    </source>
</evidence>
<dbReference type="GO" id="GO:0016279">
    <property type="term" value="F:protein-lysine N-methyltransferase activity"/>
    <property type="evidence" value="ECO:0007669"/>
    <property type="project" value="TreeGrafter"/>
</dbReference>
<dbReference type="AlphaFoldDB" id="A0AA39V6L3"/>
<protein>
    <recommendedName>
        <fullName evidence="5">SET domain-containing protein</fullName>
    </recommendedName>
</protein>
<evidence type="ECO:0000313" key="7">
    <source>
        <dbReference type="Proteomes" id="UP001166286"/>
    </source>
</evidence>
<evidence type="ECO:0000256" key="1">
    <source>
        <dbReference type="ARBA" id="ARBA00022603"/>
    </source>
</evidence>
<evidence type="ECO:0000256" key="3">
    <source>
        <dbReference type="ARBA" id="ARBA00022691"/>
    </source>
</evidence>
<organism evidence="6 7">
    <name type="scientific">Cladonia borealis</name>
    <dbReference type="NCBI Taxonomy" id="184061"/>
    <lineage>
        <taxon>Eukaryota</taxon>
        <taxon>Fungi</taxon>
        <taxon>Dikarya</taxon>
        <taxon>Ascomycota</taxon>
        <taxon>Pezizomycotina</taxon>
        <taxon>Lecanoromycetes</taxon>
        <taxon>OSLEUM clade</taxon>
        <taxon>Lecanoromycetidae</taxon>
        <taxon>Lecanorales</taxon>
        <taxon>Lecanorineae</taxon>
        <taxon>Cladoniaceae</taxon>
        <taxon>Cladonia</taxon>
    </lineage>
</organism>
<dbReference type="SUPFAM" id="SSF81822">
    <property type="entry name" value="RuBisCo LSMT C-terminal, substrate-binding domain"/>
    <property type="match status" value="1"/>
</dbReference>
<reference evidence="6" key="1">
    <citation type="submission" date="2023-03" db="EMBL/GenBank/DDBJ databases">
        <title>Complete genome of Cladonia borealis.</title>
        <authorList>
            <person name="Park H."/>
        </authorList>
    </citation>
    <scope>NUCLEOTIDE SEQUENCE</scope>
    <source>
        <strain evidence="6">ANT050790</strain>
    </source>
</reference>
<dbReference type="Pfam" id="PF09273">
    <property type="entry name" value="Rubis-subs-bind"/>
    <property type="match status" value="1"/>
</dbReference>
<dbReference type="InterPro" id="IPR046341">
    <property type="entry name" value="SET_dom_sf"/>
</dbReference>
<evidence type="ECO:0000256" key="4">
    <source>
        <dbReference type="SAM" id="MobiDB-lite"/>
    </source>
</evidence>
<feature type="region of interest" description="Disordered" evidence="4">
    <location>
        <begin position="364"/>
        <end position="387"/>
    </location>
</feature>